<accession>A0A2W7QX72</accession>
<comment type="caution">
    <text evidence="12">The sequence shown here is derived from an EMBL/GenBank/DDBJ whole genome shotgun (WGS) entry which is preliminary data.</text>
</comment>
<name>A0A2W7QX72_9RHOB</name>
<evidence type="ECO:0000256" key="5">
    <source>
        <dbReference type="ARBA" id="ARBA00022750"/>
    </source>
</evidence>
<evidence type="ECO:0000313" key="12">
    <source>
        <dbReference type="EMBL" id="PZX46279.1"/>
    </source>
</evidence>
<comment type="function">
    <text evidence="9 10">This protein specifically catalyzes the removal of signal peptides from prolipoproteins.</text>
</comment>
<keyword evidence="5 9" id="KW-0064">Aspartyl protease</keyword>
<feature type="active site" evidence="9">
    <location>
        <position position="136"/>
    </location>
</feature>
<proteinExistence type="inferred from homology"/>
<dbReference type="EMBL" id="QKZQ01000004">
    <property type="protein sequence ID" value="PZX46279.1"/>
    <property type="molecule type" value="Genomic_DNA"/>
</dbReference>
<evidence type="ECO:0000256" key="11">
    <source>
        <dbReference type="RuleBase" id="RU004181"/>
    </source>
</evidence>
<comment type="caution">
    <text evidence="9">Lacks conserved residue(s) required for the propagation of feature annotation.</text>
</comment>
<feature type="transmembrane region" description="Helical" evidence="9">
    <location>
        <begin position="62"/>
        <end position="81"/>
    </location>
</feature>
<dbReference type="HAMAP" id="MF_00161">
    <property type="entry name" value="LspA"/>
    <property type="match status" value="1"/>
</dbReference>
<evidence type="ECO:0000256" key="6">
    <source>
        <dbReference type="ARBA" id="ARBA00022801"/>
    </source>
</evidence>
<sequence>MRVAIGVLGLTLIADQAIKWWVIDRLALDQRLFIPVFDPYLNFAMAWNTGINFGLFGSDSDVMRYVLVAIALAISAFVWVWVKREGPTRGLQIGAGLLIGGALGNVIDRLRWGGVADFINMSCCGLRNPYSFNIADVAIFAGAFVLIVFSGRDTTQRQQK</sequence>
<feature type="transmembrane region" description="Helical" evidence="9">
    <location>
        <begin position="130"/>
        <end position="150"/>
    </location>
</feature>
<evidence type="ECO:0000256" key="9">
    <source>
        <dbReference type="HAMAP-Rule" id="MF_00161"/>
    </source>
</evidence>
<dbReference type="OrthoDB" id="9810259at2"/>
<comment type="catalytic activity">
    <reaction evidence="9 10">
        <text>Release of signal peptides from bacterial membrane prolipoproteins. Hydrolyzes -Xaa-Yaa-Zaa-|-(S,diacylglyceryl)Cys-, in which Xaa is hydrophobic (preferably Leu), and Yaa (Ala or Ser) and Zaa (Gly or Ala) have small, neutral side chains.</text>
        <dbReference type="EC" id="3.4.23.36"/>
    </reaction>
</comment>
<keyword evidence="8 9" id="KW-0472">Membrane</keyword>
<dbReference type="STRING" id="121821.GCA_001870675_01832"/>
<evidence type="ECO:0000313" key="13">
    <source>
        <dbReference type="Proteomes" id="UP000249364"/>
    </source>
</evidence>
<keyword evidence="3 9" id="KW-0645">Protease</keyword>
<comment type="similarity">
    <text evidence="1 9 11">Belongs to the peptidase A8 family.</text>
</comment>
<evidence type="ECO:0000256" key="1">
    <source>
        <dbReference type="ARBA" id="ARBA00006139"/>
    </source>
</evidence>
<reference evidence="12 13" key="1">
    <citation type="submission" date="2018-06" db="EMBL/GenBank/DDBJ databases">
        <title>Genomic Encyclopedia of Archaeal and Bacterial Type Strains, Phase II (KMG-II): from individual species to whole genera.</title>
        <authorList>
            <person name="Goeker M."/>
        </authorList>
    </citation>
    <scope>NUCLEOTIDE SEQUENCE [LARGE SCALE GENOMIC DNA]</scope>
    <source>
        <strain evidence="12 13">DSM 13087</strain>
    </source>
</reference>
<dbReference type="PROSITE" id="PS00855">
    <property type="entry name" value="SPASE_II"/>
    <property type="match status" value="1"/>
</dbReference>
<protein>
    <recommendedName>
        <fullName evidence="9">Lipoprotein signal peptidase</fullName>
        <ecNumber evidence="9">3.4.23.36</ecNumber>
    </recommendedName>
    <alternativeName>
        <fullName evidence="9">Prolipoprotein signal peptidase</fullName>
    </alternativeName>
    <alternativeName>
        <fullName evidence="9">Signal peptidase II</fullName>
        <shortName evidence="9">SPase II</shortName>
    </alternativeName>
</protein>
<evidence type="ECO:0000256" key="3">
    <source>
        <dbReference type="ARBA" id="ARBA00022670"/>
    </source>
</evidence>
<dbReference type="NCBIfam" id="TIGR00077">
    <property type="entry name" value="lspA"/>
    <property type="match status" value="1"/>
</dbReference>
<dbReference type="GO" id="GO:0004190">
    <property type="term" value="F:aspartic-type endopeptidase activity"/>
    <property type="evidence" value="ECO:0007669"/>
    <property type="project" value="UniProtKB-UniRule"/>
</dbReference>
<evidence type="ECO:0000256" key="2">
    <source>
        <dbReference type="ARBA" id="ARBA00022475"/>
    </source>
</evidence>
<comment type="subcellular location">
    <subcellularLocation>
        <location evidence="9">Cell membrane</location>
        <topology evidence="9">Multi-pass membrane protein</topology>
    </subcellularLocation>
</comment>
<gene>
    <name evidence="9" type="primary">lspA</name>
    <name evidence="12" type="ORF">LY56_01252</name>
</gene>
<evidence type="ECO:0000256" key="7">
    <source>
        <dbReference type="ARBA" id="ARBA00022989"/>
    </source>
</evidence>
<dbReference type="Pfam" id="PF01252">
    <property type="entry name" value="Peptidase_A8"/>
    <property type="match status" value="1"/>
</dbReference>
<dbReference type="GO" id="GO:0005886">
    <property type="term" value="C:plasma membrane"/>
    <property type="evidence" value="ECO:0007669"/>
    <property type="project" value="UniProtKB-SubCell"/>
</dbReference>
<keyword evidence="7 9" id="KW-1133">Transmembrane helix</keyword>
<evidence type="ECO:0000256" key="10">
    <source>
        <dbReference type="RuleBase" id="RU000594"/>
    </source>
</evidence>
<keyword evidence="6 9" id="KW-0378">Hydrolase</keyword>
<dbReference type="PANTHER" id="PTHR33695">
    <property type="entry name" value="LIPOPROTEIN SIGNAL PEPTIDASE"/>
    <property type="match status" value="1"/>
</dbReference>
<keyword evidence="4 9" id="KW-0812">Transmembrane</keyword>
<dbReference type="GO" id="GO:0006508">
    <property type="term" value="P:proteolysis"/>
    <property type="evidence" value="ECO:0007669"/>
    <property type="project" value="UniProtKB-KW"/>
</dbReference>
<organism evidence="12 13">
    <name type="scientific">Roseinatronobacter thiooxidans</name>
    <dbReference type="NCBI Taxonomy" id="121821"/>
    <lineage>
        <taxon>Bacteria</taxon>
        <taxon>Pseudomonadati</taxon>
        <taxon>Pseudomonadota</taxon>
        <taxon>Alphaproteobacteria</taxon>
        <taxon>Rhodobacterales</taxon>
        <taxon>Paracoccaceae</taxon>
        <taxon>Roseinatronobacter</taxon>
    </lineage>
</organism>
<keyword evidence="13" id="KW-1185">Reference proteome</keyword>
<dbReference type="InterPro" id="IPR001872">
    <property type="entry name" value="Peptidase_A8"/>
</dbReference>
<feature type="active site" evidence="9">
    <location>
        <position position="117"/>
    </location>
</feature>
<evidence type="ECO:0000256" key="4">
    <source>
        <dbReference type="ARBA" id="ARBA00022692"/>
    </source>
</evidence>
<comment type="pathway">
    <text evidence="9">Protein modification; lipoprotein biosynthesis (signal peptide cleavage).</text>
</comment>
<dbReference type="PANTHER" id="PTHR33695:SF1">
    <property type="entry name" value="LIPOPROTEIN SIGNAL PEPTIDASE"/>
    <property type="match status" value="1"/>
</dbReference>
<evidence type="ECO:0000256" key="8">
    <source>
        <dbReference type="ARBA" id="ARBA00023136"/>
    </source>
</evidence>
<dbReference type="EC" id="3.4.23.36" evidence="9"/>
<keyword evidence="2 9" id="KW-1003">Cell membrane</keyword>
<dbReference type="UniPathway" id="UPA00665"/>
<feature type="transmembrane region" description="Helical" evidence="9">
    <location>
        <begin position="93"/>
        <end position="110"/>
    </location>
</feature>
<dbReference type="RefSeq" id="WP_071468555.1">
    <property type="nucleotide sequence ID" value="NZ_MEHT01000007.1"/>
</dbReference>
<dbReference type="Proteomes" id="UP000249364">
    <property type="component" value="Unassembled WGS sequence"/>
</dbReference>
<dbReference type="PRINTS" id="PR00781">
    <property type="entry name" value="LIPOSIGPTASE"/>
</dbReference>
<dbReference type="AlphaFoldDB" id="A0A2W7QX72"/>